<evidence type="ECO:0000313" key="3">
    <source>
        <dbReference type="Proteomes" id="UP000256485"/>
    </source>
</evidence>
<sequence>MLDDGLAHVMRSVGLEIDGKHVELVGGASGSGVFRVQIDGDDAVLKVTRAGDRQDNARRELAFYQTLADQVPVVTPKLLRYADNDRFTALLLSAHGSARPAPQWEPSAWLEVARQLAALHSVPPPEGDCWTGPPARRRLPYRPPIDLASSYWCATEAAASVRCFLDEPEQLARALQAVPVCFVHGDCHVENLLREGERIVWTDWQVTGVGCPASELAFLWSRAHADGADVPYDAMLREYLDHRPTEPASMRRALIAAEIDILLFEWPQYVTVISPEARARLTRRLLHLIDDWHTHSW</sequence>
<dbReference type="PANTHER" id="PTHR21310">
    <property type="entry name" value="AMINOGLYCOSIDE PHOSPHOTRANSFERASE-RELATED-RELATED"/>
    <property type="match status" value="1"/>
</dbReference>
<comment type="caution">
    <text evidence="2">The sequence shown here is derived from an EMBL/GenBank/DDBJ whole genome shotgun (WGS) entry which is preliminary data.</text>
</comment>
<dbReference type="RefSeq" id="WP_115849732.1">
    <property type="nucleotide sequence ID" value="NZ_QTUC01000001.1"/>
</dbReference>
<keyword evidence="3" id="KW-1185">Reference proteome</keyword>
<protein>
    <submittedName>
        <fullName evidence="2">Phosphotransferase family enzyme</fullName>
    </submittedName>
</protein>
<reference evidence="2 3" key="1">
    <citation type="submission" date="2018-08" db="EMBL/GenBank/DDBJ databases">
        <title>Sequencing the genomes of 1000 actinobacteria strains.</title>
        <authorList>
            <person name="Klenk H.-P."/>
        </authorList>
    </citation>
    <scope>NUCLEOTIDE SEQUENCE [LARGE SCALE GENOMIC DNA]</scope>
    <source>
        <strain evidence="2 3">DSM 22891</strain>
    </source>
</reference>
<accession>A0A3D9V792</accession>
<dbReference type="SUPFAM" id="SSF56112">
    <property type="entry name" value="Protein kinase-like (PK-like)"/>
    <property type="match status" value="1"/>
</dbReference>
<evidence type="ECO:0000259" key="1">
    <source>
        <dbReference type="Pfam" id="PF01636"/>
    </source>
</evidence>
<dbReference type="Gene3D" id="3.30.200.20">
    <property type="entry name" value="Phosphorylase Kinase, domain 1"/>
    <property type="match status" value="1"/>
</dbReference>
<dbReference type="InterPro" id="IPR011009">
    <property type="entry name" value="Kinase-like_dom_sf"/>
</dbReference>
<dbReference type="AlphaFoldDB" id="A0A3D9V792"/>
<dbReference type="GO" id="GO:0016740">
    <property type="term" value="F:transferase activity"/>
    <property type="evidence" value="ECO:0007669"/>
    <property type="project" value="UniProtKB-KW"/>
</dbReference>
<proteinExistence type="predicted"/>
<dbReference type="EMBL" id="QTUC01000001">
    <property type="protein sequence ID" value="REF36040.1"/>
    <property type="molecule type" value="Genomic_DNA"/>
</dbReference>
<dbReference type="Pfam" id="PF01636">
    <property type="entry name" value="APH"/>
    <property type="match status" value="1"/>
</dbReference>
<dbReference type="Gene3D" id="3.90.1200.10">
    <property type="match status" value="1"/>
</dbReference>
<feature type="domain" description="Aminoglycoside phosphotransferase" evidence="1">
    <location>
        <begin position="25"/>
        <end position="245"/>
    </location>
</feature>
<name>A0A3D9V792_THECX</name>
<dbReference type="OrthoDB" id="3815724at2"/>
<dbReference type="InterPro" id="IPR002575">
    <property type="entry name" value="Aminoglycoside_PTrfase"/>
</dbReference>
<evidence type="ECO:0000313" key="2">
    <source>
        <dbReference type="EMBL" id="REF36040.1"/>
    </source>
</evidence>
<dbReference type="InterPro" id="IPR051678">
    <property type="entry name" value="AGP_Transferase"/>
</dbReference>
<dbReference type="Proteomes" id="UP000256485">
    <property type="component" value="Unassembled WGS sequence"/>
</dbReference>
<gene>
    <name evidence="2" type="ORF">DFJ64_1438</name>
</gene>
<organism evidence="2 3">
    <name type="scientific">Thermasporomyces composti</name>
    <dbReference type="NCBI Taxonomy" id="696763"/>
    <lineage>
        <taxon>Bacteria</taxon>
        <taxon>Bacillati</taxon>
        <taxon>Actinomycetota</taxon>
        <taxon>Actinomycetes</taxon>
        <taxon>Propionibacteriales</taxon>
        <taxon>Nocardioidaceae</taxon>
        <taxon>Thermasporomyces</taxon>
    </lineage>
</organism>
<keyword evidence="2" id="KW-0808">Transferase</keyword>